<keyword evidence="2" id="KW-1133">Transmembrane helix</keyword>
<comment type="caution">
    <text evidence="3">The sequence shown here is derived from an EMBL/GenBank/DDBJ whole genome shotgun (WGS) entry which is preliminary data.</text>
</comment>
<evidence type="ECO:0000256" key="1">
    <source>
        <dbReference type="ARBA" id="ARBA00010607"/>
    </source>
</evidence>
<dbReference type="InterPro" id="IPR001938">
    <property type="entry name" value="Thaumatin"/>
</dbReference>
<dbReference type="SUPFAM" id="SSF49870">
    <property type="entry name" value="Osmotin, thaumatin-like protein"/>
    <property type="match status" value="1"/>
</dbReference>
<name>A0AAN9NB70_PHACN</name>
<dbReference type="Gene3D" id="2.60.110.10">
    <property type="entry name" value="Thaumatin"/>
    <property type="match status" value="1"/>
</dbReference>
<evidence type="ECO:0000256" key="2">
    <source>
        <dbReference type="SAM" id="Phobius"/>
    </source>
</evidence>
<dbReference type="Proteomes" id="UP001374584">
    <property type="component" value="Unassembled WGS sequence"/>
</dbReference>
<dbReference type="FunFam" id="2.60.110.10:FF:000004">
    <property type="entry name" value="THAUMATIN-LIKE PROTEIN 1"/>
    <property type="match status" value="1"/>
</dbReference>
<dbReference type="PANTHER" id="PTHR31048">
    <property type="entry name" value="OS03G0233200 PROTEIN"/>
    <property type="match status" value="1"/>
</dbReference>
<accession>A0AAN9NB70</accession>
<feature type="transmembrane region" description="Helical" evidence="2">
    <location>
        <begin position="244"/>
        <end position="263"/>
    </location>
</feature>
<keyword evidence="4" id="KW-1185">Reference proteome</keyword>
<protein>
    <recommendedName>
        <fullName evidence="5">Thaumatin-like protein</fullName>
    </recommendedName>
</protein>
<dbReference type="Pfam" id="PF00314">
    <property type="entry name" value="Thaumatin"/>
    <property type="match status" value="1"/>
</dbReference>
<dbReference type="PROSITE" id="PS51367">
    <property type="entry name" value="THAUMATIN_2"/>
    <property type="match status" value="1"/>
</dbReference>
<dbReference type="AlphaFoldDB" id="A0AAN9NB70"/>
<dbReference type="InterPro" id="IPR037176">
    <property type="entry name" value="Osmotin/thaumatin-like_sf"/>
</dbReference>
<dbReference type="SMART" id="SM00205">
    <property type="entry name" value="THN"/>
    <property type="match status" value="1"/>
</dbReference>
<keyword evidence="2" id="KW-0812">Transmembrane</keyword>
<dbReference type="EMBL" id="JAYMYR010000004">
    <property type="protein sequence ID" value="KAK7367288.1"/>
    <property type="molecule type" value="Genomic_DNA"/>
</dbReference>
<evidence type="ECO:0000313" key="3">
    <source>
        <dbReference type="EMBL" id="KAK7367288.1"/>
    </source>
</evidence>
<sequence>MVSSAKTFSIASFTVFLFLFPLGLYSTTFTITNKCTYTVWPAILSANGSSLLSTTGFALTPGDSNTLPVPPAWSGRLWGRTLCSLDITGKFSCITGDCGTSTVECAGGNPAPPVTLVDFDLNGTGLLNLYNIRLVGGFNLPVRVAPRGGNCSATGCLVDLNAACPMELKVIWDGEAVACKSTCQTEPCSSSQFFKSACSGARVYTHDNHGYFPCSSSHYTVTFCPTSKSWMKGDNKIEPSGNRVVKYTGVLGVISVICGFIIFQIRLRLSNRGWELSLRAGTRAAETT</sequence>
<dbReference type="PRINTS" id="PR00347">
    <property type="entry name" value="THAUMATIN"/>
</dbReference>
<evidence type="ECO:0000313" key="4">
    <source>
        <dbReference type="Proteomes" id="UP001374584"/>
    </source>
</evidence>
<gene>
    <name evidence="3" type="ORF">VNO80_09297</name>
</gene>
<organism evidence="3 4">
    <name type="scientific">Phaseolus coccineus</name>
    <name type="common">Scarlet runner bean</name>
    <name type="synonym">Phaseolus multiflorus</name>
    <dbReference type="NCBI Taxonomy" id="3886"/>
    <lineage>
        <taxon>Eukaryota</taxon>
        <taxon>Viridiplantae</taxon>
        <taxon>Streptophyta</taxon>
        <taxon>Embryophyta</taxon>
        <taxon>Tracheophyta</taxon>
        <taxon>Spermatophyta</taxon>
        <taxon>Magnoliopsida</taxon>
        <taxon>eudicotyledons</taxon>
        <taxon>Gunneridae</taxon>
        <taxon>Pentapetalae</taxon>
        <taxon>rosids</taxon>
        <taxon>fabids</taxon>
        <taxon>Fabales</taxon>
        <taxon>Fabaceae</taxon>
        <taxon>Papilionoideae</taxon>
        <taxon>50 kb inversion clade</taxon>
        <taxon>NPAAA clade</taxon>
        <taxon>indigoferoid/millettioid clade</taxon>
        <taxon>Phaseoleae</taxon>
        <taxon>Phaseolus</taxon>
    </lineage>
</organism>
<keyword evidence="2" id="KW-0472">Membrane</keyword>
<evidence type="ECO:0008006" key="5">
    <source>
        <dbReference type="Google" id="ProtNLM"/>
    </source>
</evidence>
<proteinExistence type="inferred from homology"/>
<comment type="similarity">
    <text evidence="1">Belongs to the thaumatin family.</text>
</comment>
<reference evidence="3 4" key="1">
    <citation type="submission" date="2024-01" db="EMBL/GenBank/DDBJ databases">
        <title>The genomes of 5 underutilized Papilionoideae crops provide insights into root nodulation and disease resistanc.</title>
        <authorList>
            <person name="Jiang F."/>
        </authorList>
    </citation>
    <scope>NUCLEOTIDE SEQUENCE [LARGE SCALE GENOMIC DNA]</scope>
    <source>
        <strain evidence="3">JINMINGXINNONG_FW02</strain>
        <tissue evidence="3">Leaves</tissue>
    </source>
</reference>